<dbReference type="AlphaFoldDB" id="A0A7T0G2M7"/>
<organism evidence="8 9">
    <name type="scientific">Candidatus Nitrohelix vancouverensis</name>
    <dbReference type="NCBI Taxonomy" id="2705534"/>
    <lineage>
        <taxon>Bacteria</taxon>
        <taxon>Pseudomonadati</taxon>
        <taxon>Nitrospinota/Tectimicrobiota group</taxon>
        <taxon>Nitrospinota</taxon>
        <taxon>Nitrospinia</taxon>
        <taxon>Nitrospinales</taxon>
        <taxon>Nitrospinaceae</taxon>
        <taxon>Candidatus Nitrohelix</taxon>
    </lineage>
</organism>
<dbReference type="InterPro" id="IPR010930">
    <property type="entry name" value="Flg_bb/hook_C_dom"/>
</dbReference>
<dbReference type="PANTHER" id="PTHR30435:SF19">
    <property type="entry name" value="FLAGELLAR BASAL-BODY ROD PROTEIN FLGG"/>
    <property type="match status" value="1"/>
</dbReference>
<gene>
    <name evidence="8" type="primary">flgF</name>
    <name evidence="8" type="ORF">G3M78_03125</name>
</gene>
<evidence type="ECO:0000259" key="6">
    <source>
        <dbReference type="Pfam" id="PF06429"/>
    </source>
</evidence>
<name>A0A7T0G2M7_9BACT</name>
<dbReference type="InterPro" id="IPR020013">
    <property type="entry name" value="Flagellar_FlgE/F/G"/>
</dbReference>
<dbReference type="InterPro" id="IPR012836">
    <property type="entry name" value="FlgF"/>
</dbReference>
<dbReference type="KEGG" id="nva:G3M78_03125"/>
<feature type="domain" description="Flagellar basal body rod protein N-terminal" evidence="5">
    <location>
        <begin position="5"/>
        <end position="35"/>
    </location>
</feature>
<proteinExistence type="inferred from homology"/>
<evidence type="ECO:0000256" key="2">
    <source>
        <dbReference type="ARBA" id="ARBA00009677"/>
    </source>
</evidence>
<evidence type="ECO:0000313" key="9">
    <source>
        <dbReference type="Proteomes" id="UP000594464"/>
    </source>
</evidence>
<evidence type="ECO:0000259" key="5">
    <source>
        <dbReference type="Pfam" id="PF00460"/>
    </source>
</evidence>
<dbReference type="NCBIfam" id="TIGR02490">
    <property type="entry name" value="flgF"/>
    <property type="match status" value="1"/>
</dbReference>
<dbReference type="Pfam" id="PF06429">
    <property type="entry name" value="Flg_bbr_C"/>
    <property type="match status" value="1"/>
</dbReference>
<comment type="subcellular location">
    <subcellularLocation>
        <location evidence="1 4">Bacterial flagellum basal body</location>
    </subcellularLocation>
</comment>
<dbReference type="Pfam" id="PF00460">
    <property type="entry name" value="Flg_bb_rod"/>
    <property type="match status" value="1"/>
</dbReference>
<comment type="similarity">
    <text evidence="2 4">Belongs to the flagella basal body rod proteins family.</text>
</comment>
<dbReference type="EMBL" id="CP048620">
    <property type="protein sequence ID" value="QPJ64443.1"/>
    <property type="molecule type" value="Genomic_DNA"/>
</dbReference>
<feature type="domain" description="Flagellar basal-body/hook protein C-terminal" evidence="6">
    <location>
        <begin position="213"/>
        <end position="254"/>
    </location>
</feature>
<evidence type="ECO:0000256" key="4">
    <source>
        <dbReference type="RuleBase" id="RU362116"/>
    </source>
</evidence>
<evidence type="ECO:0000313" key="8">
    <source>
        <dbReference type="EMBL" id="QPJ64443.1"/>
    </source>
</evidence>
<evidence type="ECO:0000259" key="7">
    <source>
        <dbReference type="Pfam" id="PF22692"/>
    </source>
</evidence>
<protein>
    <submittedName>
        <fullName evidence="8">Flagellar basal-body rod protein FlgF</fullName>
    </submittedName>
</protein>
<keyword evidence="8" id="KW-0282">Flagellum</keyword>
<dbReference type="Proteomes" id="UP000594464">
    <property type="component" value="Chromosome"/>
</dbReference>
<keyword evidence="3 4" id="KW-0975">Bacterial flagellum</keyword>
<dbReference type="PANTHER" id="PTHR30435">
    <property type="entry name" value="FLAGELLAR PROTEIN"/>
    <property type="match status" value="1"/>
</dbReference>
<dbReference type="GO" id="GO:0071978">
    <property type="term" value="P:bacterial-type flagellum-dependent swarming motility"/>
    <property type="evidence" value="ECO:0007669"/>
    <property type="project" value="TreeGrafter"/>
</dbReference>
<keyword evidence="8" id="KW-0966">Cell projection</keyword>
<dbReference type="Pfam" id="PF22692">
    <property type="entry name" value="LlgE_F_G_D1"/>
    <property type="match status" value="1"/>
</dbReference>
<dbReference type="GO" id="GO:0030694">
    <property type="term" value="C:bacterial-type flagellum basal body, rod"/>
    <property type="evidence" value="ECO:0007669"/>
    <property type="project" value="InterPro"/>
</dbReference>
<sequence length="263" mass="28054">MHEGLYIAASAGIKQQGKMDVIANNLANLNNTGFKKDGLVFKEMIPPFDRTNSLETARNVLLPADISNENVAYVGINEFFTDHSQGNLTQTGNTLDLGLDGDGFFKVDTPAGIRYTRNGNFRLDQQSRLVTQEGLPVVAAGGGPVLIDAVGGVISIAKDGTVSVGNGLENAAVAEIELVTIKDKKGLQKDGSGLYQNMSDEAVEEPANGVSIRQGFLELSNVNSVEEMTDMISTMRAFEAYQKVIQAIDGADEQSVNNIGRVG</sequence>
<evidence type="ECO:0000256" key="1">
    <source>
        <dbReference type="ARBA" id="ARBA00004117"/>
    </source>
</evidence>
<feature type="domain" description="Flagellar hook protein FlgE/F/G-like D1" evidence="7">
    <location>
        <begin position="100"/>
        <end position="164"/>
    </location>
</feature>
<evidence type="ECO:0000256" key="3">
    <source>
        <dbReference type="ARBA" id="ARBA00023143"/>
    </source>
</evidence>
<dbReference type="InterPro" id="IPR053967">
    <property type="entry name" value="LlgE_F_G-like_D1"/>
</dbReference>
<accession>A0A7T0G2M7</accession>
<keyword evidence="8" id="KW-0969">Cilium</keyword>
<dbReference type="SUPFAM" id="SSF117143">
    <property type="entry name" value="Flagellar hook protein flgE"/>
    <property type="match status" value="1"/>
</dbReference>
<reference evidence="9" key="1">
    <citation type="submission" date="2020-02" db="EMBL/GenBank/DDBJ databases">
        <title>Genomic and physiological characterization of two novel Nitrospinaceae genera.</title>
        <authorList>
            <person name="Mueller A.J."/>
            <person name="Jung M.-Y."/>
            <person name="Strachan C.R."/>
            <person name="Herbold C.W."/>
            <person name="Kirkegaard R.H."/>
            <person name="Daims H."/>
        </authorList>
    </citation>
    <scope>NUCLEOTIDE SEQUENCE [LARGE SCALE GENOMIC DNA]</scope>
</reference>
<dbReference type="InterPro" id="IPR001444">
    <property type="entry name" value="Flag_bb_rod_N"/>
</dbReference>
<dbReference type="InterPro" id="IPR037925">
    <property type="entry name" value="FlgE/F/G-like"/>
</dbReference>
<dbReference type="NCBIfam" id="TIGR03506">
    <property type="entry name" value="FlgEFG_subfam"/>
    <property type="match status" value="2"/>
</dbReference>